<feature type="transmembrane region" description="Helical" evidence="1">
    <location>
        <begin position="43"/>
        <end position="68"/>
    </location>
</feature>
<dbReference type="RefSeq" id="NP_506956.2">
    <property type="nucleotide sequence ID" value="NM_074555.2"/>
</dbReference>
<dbReference type="UCSC" id="F54B8.12">
    <property type="organism name" value="c. elegans"/>
</dbReference>
<dbReference type="InParanoid" id="O45567"/>
<keyword evidence="1" id="KW-1133">Transmembrane helix</keyword>
<dbReference type="AGR" id="WB:WBGene00010026"/>
<feature type="transmembrane region" description="Helical" evidence="1">
    <location>
        <begin position="209"/>
        <end position="232"/>
    </location>
</feature>
<keyword evidence="1" id="KW-0472">Membrane</keyword>
<evidence type="ECO:0000256" key="1">
    <source>
        <dbReference type="SAM" id="Phobius"/>
    </source>
</evidence>
<proteinExistence type="predicted"/>
<sequence>MFIIIAFIIALSILFSQFVFYFNLYLLYSILYSKRIGFKPELLIIYCRIAADICYSFCVSCMKTNFLVSQFSKKLIVKNLSFFLLEGSITMGIIRATIAFLITLKRFIATFFPTFFHNNWRKIPLYWIIIPILCHLLFDQCIIFGFCGNVIDVPVDCDNFQCTFNECYQKYWEFHEQVVFSLIETLSLLLFIRLYIWKRSSHLLHKVTQIALLDSLMLLLFNISPLLLYSYFSSTLVRVNYPLITVSRNAGSAIESVILWKLLSSKKKVSPNNIRLSNL</sequence>
<keyword evidence="3" id="KW-1185">Reference proteome</keyword>
<keyword evidence="1" id="KW-0812">Transmembrane</keyword>
<dbReference type="WormBase" id="F54B8.12">
    <property type="protein sequence ID" value="CE38073"/>
    <property type="gene ID" value="WBGene00010026"/>
    <property type="gene designation" value="srbc-56"/>
</dbReference>
<dbReference type="CTD" id="186209"/>
<feature type="transmembrane region" description="Helical" evidence="1">
    <location>
        <begin position="80"/>
        <end position="104"/>
    </location>
</feature>
<evidence type="ECO:0000313" key="4">
    <source>
        <dbReference type="WormBase" id="F54B8.12"/>
    </source>
</evidence>
<evidence type="ECO:0000313" key="2">
    <source>
        <dbReference type="EMBL" id="CAB07631.2"/>
    </source>
</evidence>
<dbReference type="PaxDb" id="6239-F54B8.12"/>
<dbReference type="AlphaFoldDB" id="O45567"/>
<feature type="transmembrane region" description="Helical" evidence="1">
    <location>
        <begin position="125"/>
        <end position="146"/>
    </location>
</feature>
<dbReference type="Pfam" id="PF10316">
    <property type="entry name" value="7TM_GPCR_Srbc"/>
    <property type="match status" value="1"/>
</dbReference>
<organism evidence="2 3">
    <name type="scientific">Caenorhabditis elegans</name>
    <dbReference type="NCBI Taxonomy" id="6239"/>
    <lineage>
        <taxon>Eukaryota</taxon>
        <taxon>Metazoa</taxon>
        <taxon>Ecdysozoa</taxon>
        <taxon>Nematoda</taxon>
        <taxon>Chromadorea</taxon>
        <taxon>Rhabditida</taxon>
        <taxon>Rhabditina</taxon>
        <taxon>Rhabditomorpha</taxon>
        <taxon>Rhabditoidea</taxon>
        <taxon>Rhabditidae</taxon>
        <taxon>Peloderinae</taxon>
        <taxon>Caenorhabditis</taxon>
    </lineage>
</organism>
<protein>
    <submittedName>
        <fullName evidence="2">Serpentine Receptor, class BC (Class B-like)</fullName>
    </submittedName>
</protein>
<dbReference type="Proteomes" id="UP000001940">
    <property type="component" value="Chromosome V"/>
</dbReference>
<dbReference type="HOGENOM" id="CLU_059075_0_1_1"/>
<dbReference type="PIR" id="T22626">
    <property type="entry name" value="T22626"/>
</dbReference>
<reference evidence="2 3" key="1">
    <citation type="journal article" date="1998" name="Science">
        <title>Genome sequence of the nematode C. elegans: a platform for investigating biology.</title>
        <authorList>
            <consortium name="The C. elegans sequencing consortium"/>
            <person name="Sulson J.E."/>
            <person name="Waterston R."/>
        </authorList>
    </citation>
    <scope>NUCLEOTIDE SEQUENCE [LARGE SCALE GENOMIC DNA]</scope>
    <source>
        <strain evidence="2 3">Bristol N2</strain>
    </source>
</reference>
<feature type="transmembrane region" description="Helical" evidence="1">
    <location>
        <begin position="178"/>
        <end position="197"/>
    </location>
</feature>
<dbReference type="GO" id="GO:0097730">
    <property type="term" value="C:non-motile cilium"/>
    <property type="evidence" value="ECO:0000318"/>
    <property type="project" value="GO_Central"/>
</dbReference>
<dbReference type="STRING" id="6239.F54B8.12.1"/>
<feature type="transmembrane region" description="Helical" evidence="1">
    <location>
        <begin position="6"/>
        <end position="31"/>
    </location>
</feature>
<dbReference type="KEGG" id="cel:CELE_F54B8.12"/>
<keyword evidence="2" id="KW-0675">Receptor</keyword>
<gene>
    <name evidence="2 4" type="primary">srbc-56</name>
    <name evidence="2" type="ORF">CELE_F54B8.12</name>
    <name evidence="4" type="ORF">F54B8.12</name>
</gene>
<evidence type="ECO:0000313" key="3">
    <source>
        <dbReference type="Proteomes" id="UP000001940"/>
    </source>
</evidence>
<dbReference type="GeneID" id="186209"/>
<dbReference type="GO" id="GO:1990075">
    <property type="term" value="C:periciliary membrane compartment"/>
    <property type="evidence" value="ECO:0000318"/>
    <property type="project" value="GO_Central"/>
</dbReference>
<dbReference type="GO" id="GO:0004930">
    <property type="term" value="F:G protein-coupled receptor activity"/>
    <property type="evidence" value="ECO:0000318"/>
    <property type="project" value="GO_Central"/>
</dbReference>
<dbReference type="SMR" id="O45567"/>
<dbReference type="PANTHER" id="PTHR46418">
    <property type="entry name" value="SRBC-64-RELATED-RELATED"/>
    <property type="match status" value="1"/>
</dbReference>
<accession>O45567</accession>
<dbReference type="FunCoup" id="O45567">
    <property type="interactions" value="22"/>
</dbReference>
<dbReference type="PhylomeDB" id="O45567"/>
<dbReference type="EMBL" id="BX284605">
    <property type="protein sequence ID" value="CAB07631.2"/>
    <property type="molecule type" value="Genomic_DNA"/>
</dbReference>
<dbReference type="InterPro" id="IPR019420">
    <property type="entry name" value="7TM_GPCR_serpentine_rcpt_Srbc"/>
</dbReference>
<dbReference type="GO" id="GO:0007186">
    <property type="term" value="P:G protein-coupled receptor signaling pathway"/>
    <property type="evidence" value="ECO:0000318"/>
    <property type="project" value="GO_Central"/>
</dbReference>
<dbReference type="PANTHER" id="PTHR46418:SF1">
    <property type="entry name" value="G-PROTEIN COUPLED RECEPTORS FAMILY 1 PROFILE DOMAIN-CONTAINING PROTEIN-RELATED"/>
    <property type="match status" value="1"/>
</dbReference>
<name>O45567_CAEEL</name>